<feature type="domain" description="Wax synthase" evidence="9">
    <location>
        <begin position="181"/>
        <end position="257"/>
    </location>
</feature>
<evidence type="ECO:0000256" key="3">
    <source>
        <dbReference type="ARBA" id="ARBA00007282"/>
    </source>
</evidence>
<feature type="transmembrane region" description="Helical" evidence="8">
    <location>
        <begin position="55"/>
        <end position="80"/>
    </location>
</feature>
<feature type="transmembrane region" description="Helical" evidence="8">
    <location>
        <begin position="31"/>
        <end position="49"/>
    </location>
</feature>
<dbReference type="EMBL" id="CAJNOV010012341">
    <property type="protein sequence ID" value="CAF1481851.1"/>
    <property type="molecule type" value="Genomic_DNA"/>
</dbReference>
<evidence type="ECO:0000313" key="11">
    <source>
        <dbReference type="Proteomes" id="UP000663855"/>
    </source>
</evidence>
<comment type="caution">
    <text evidence="10">The sequence shown here is derived from an EMBL/GenBank/DDBJ whole genome shotgun (WGS) entry which is preliminary data.</text>
</comment>
<dbReference type="GO" id="GO:0008374">
    <property type="term" value="F:O-acyltransferase activity"/>
    <property type="evidence" value="ECO:0007669"/>
    <property type="project" value="InterPro"/>
</dbReference>
<comment type="similarity">
    <text evidence="3">Belongs to the wax synthase family.</text>
</comment>
<comment type="subcellular location">
    <subcellularLocation>
        <location evidence="1">Membrane</location>
        <topology evidence="1">Multi-pass membrane protein</topology>
    </subcellularLocation>
</comment>
<gene>
    <name evidence="10" type="ORF">CJN711_LOCUS26205</name>
</gene>
<feature type="transmembrane region" description="Helical" evidence="8">
    <location>
        <begin position="220"/>
        <end position="243"/>
    </location>
</feature>
<comment type="pathway">
    <text evidence="2">Secondary metabolite biosynthesis.</text>
</comment>
<dbReference type="GO" id="GO:0016020">
    <property type="term" value="C:membrane"/>
    <property type="evidence" value="ECO:0007669"/>
    <property type="project" value="UniProtKB-SubCell"/>
</dbReference>
<dbReference type="GO" id="GO:0006629">
    <property type="term" value="P:lipid metabolic process"/>
    <property type="evidence" value="ECO:0007669"/>
    <property type="project" value="InterPro"/>
</dbReference>
<feature type="transmembrane region" description="Helical" evidence="8">
    <location>
        <begin position="6"/>
        <end position="24"/>
    </location>
</feature>
<evidence type="ECO:0000313" key="10">
    <source>
        <dbReference type="EMBL" id="CAF1481851.1"/>
    </source>
</evidence>
<feature type="transmembrane region" description="Helical" evidence="8">
    <location>
        <begin position="111"/>
        <end position="132"/>
    </location>
</feature>
<feature type="transmembrane region" description="Helical" evidence="8">
    <location>
        <begin position="275"/>
        <end position="299"/>
    </location>
</feature>
<protein>
    <recommendedName>
        <fullName evidence="9">Wax synthase domain-containing protein</fullName>
    </recommendedName>
</protein>
<reference evidence="10" key="1">
    <citation type="submission" date="2021-02" db="EMBL/GenBank/DDBJ databases">
        <authorList>
            <person name="Nowell W R."/>
        </authorList>
    </citation>
    <scope>NUCLEOTIDE SEQUENCE</scope>
</reference>
<evidence type="ECO:0000256" key="4">
    <source>
        <dbReference type="ARBA" id="ARBA00022679"/>
    </source>
</evidence>
<name>A0A815RUT9_9BILA</name>
<keyword evidence="7 8" id="KW-0472">Membrane</keyword>
<sequence length="329" mass="37920">MATNLSSTILPISWFLHIIVCFYLIRPIRKLLYRILLTLVPCLILIIVGCRNLPYYHMSSIVTISLYWMITIRLIQLILFSPDEIHSFRIYASKFLWFLIPIVPCQSKKSIIFHMILAVLKILLNHWIFQWLRICEPNNSYGRLIMFYINICTGTFINDIQIVVVRLITLNKYSLLEFNDYPVLSKSLREFWGRRYNRLVSSLLKEAIFKPIHHLPYSSALIAALASFLISGLLHAHVAVAGFGAPSPLPPFLFFLLHGFACCIETICPFTPPKLFGILLTQCFLLITAPLYVGLFTLAPSNFYEFNKPLLIDATWLPKLPVPNFCPNH</sequence>
<evidence type="ECO:0000259" key="9">
    <source>
        <dbReference type="Pfam" id="PF13813"/>
    </source>
</evidence>
<keyword evidence="5 8" id="KW-0812">Transmembrane</keyword>
<dbReference type="InterPro" id="IPR032805">
    <property type="entry name" value="Wax_synthase_dom"/>
</dbReference>
<dbReference type="InterPro" id="IPR044851">
    <property type="entry name" value="Wax_synthase"/>
</dbReference>
<accession>A0A815RUT9</accession>
<keyword evidence="6 8" id="KW-1133">Transmembrane helix</keyword>
<feature type="transmembrane region" description="Helical" evidence="8">
    <location>
        <begin position="249"/>
        <end position="268"/>
    </location>
</feature>
<feature type="transmembrane region" description="Helical" evidence="8">
    <location>
        <begin position="144"/>
        <end position="168"/>
    </location>
</feature>
<evidence type="ECO:0000256" key="2">
    <source>
        <dbReference type="ARBA" id="ARBA00005179"/>
    </source>
</evidence>
<dbReference type="Pfam" id="PF13813">
    <property type="entry name" value="MBOAT_2"/>
    <property type="match status" value="1"/>
</dbReference>
<evidence type="ECO:0000256" key="7">
    <source>
        <dbReference type="ARBA" id="ARBA00023136"/>
    </source>
</evidence>
<evidence type="ECO:0000256" key="5">
    <source>
        <dbReference type="ARBA" id="ARBA00022692"/>
    </source>
</evidence>
<evidence type="ECO:0000256" key="6">
    <source>
        <dbReference type="ARBA" id="ARBA00022989"/>
    </source>
</evidence>
<proteinExistence type="inferred from homology"/>
<dbReference type="PANTHER" id="PTHR31595">
    <property type="entry name" value="LONG-CHAIN-ALCOHOL O-FATTY-ACYLTRANSFERASE 3-RELATED"/>
    <property type="match status" value="1"/>
</dbReference>
<dbReference type="Proteomes" id="UP000663855">
    <property type="component" value="Unassembled WGS sequence"/>
</dbReference>
<keyword evidence="4" id="KW-0808">Transferase</keyword>
<dbReference type="AlphaFoldDB" id="A0A815RUT9"/>
<organism evidence="10 11">
    <name type="scientific">Rotaria magnacalcarata</name>
    <dbReference type="NCBI Taxonomy" id="392030"/>
    <lineage>
        <taxon>Eukaryota</taxon>
        <taxon>Metazoa</taxon>
        <taxon>Spiralia</taxon>
        <taxon>Gnathifera</taxon>
        <taxon>Rotifera</taxon>
        <taxon>Eurotatoria</taxon>
        <taxon>Bdelloidea</taxon>
        <taxon>Philodinida</taxon>
        <taxon>Philodinidae</taxon>
        <taxon>Rotaria</taxon>
    </lineage>
</organism>
<evidence type="ECO:0000256" key="8">
    <source>
        <dbReference type="SAM" id="Phobius"/>
    </source>
</evidence>
<dbReference type="PANTHER" id="PTHR31595:SF57">
    <property type="entry name" value="OS04G0481900 PROTEIN"/>
    <property type="match status" value="1"/>
</dbReference>
<evidence type="ECO:0000256" key="1">
    <source>
        <dbReference type="ARBA" id="ARBA00004141"/>
    </source>
</evidence>